<dbReference type="RefSeq" id="WP_104522188.1">
    <property type="nucleotide sequence ID" value="NZ_NHRY01000263.1"/>
</dbReference>
<dbReference type="GO" id="GO:0008033">
    <property type="term" value="P:tRNA processing"/>
    <property type="evidence" value="ECO:0007669"/>
    <property type="project" value="UniProtKB-KW"/>
</dbReference>
<keyword evidence="10 13" id="KW-0067">ATP-binding</keyword>
<comment type="caution">
    <text evidence="16">The sequence shown here is derived from an EMBL/GenBank/DDBJ whole genome shotgun (WGS) entry which is preliminary data.</text>
</comment>
<dbReference type="PANTHER" id="PTHR17490">
    <property type="entry name" value="SUA5"/>
    <property type="match status" value="1"/>
</dbReference>
<feature type="binding site" evidence="14">
    <location>
        <position position="148"/>
    </location>
    <ligand>
        <name>ATP</name>
        <dbReference type="ChEBI" id="CHEBI:30616"/>
    </ligand>
</feature>
<feature type="binding site" evidence="14">
    <location>
        <position position="58"/>
    </location>
    <ligand>
        <name>ATP</name>
        <dbReference type="ChEBI" id="CHEBI:30616"/>
    </ligand>
</feature>
<feature type="domain" description="YrdC-like" evidence="15">
    <location>
        <begin position="9"/>
        <end position="196"/>
    </location>
</feature>
<dbReference type="PIRSF" id="PIRSF004930">
    <property type="entry name" value="Tln_factor_SUA5"/>
    <property type="match status" value="1"/>
</dbReference>
<comment type="catalytic activity">
    <reaction evidence="12 13">
        <text>L-threonine + hydrogencarbonate + ATP = L-threonylcarbamoyladenylate + diphosphate + H2O</text>
        <dbReference type="Rhea" id="RHEA:36407"/>
        <dbReference type="ChEBI" id="CHEBI:15377"/>
        <dbReference type="ChEBI" id="CHEBI:17544"/>
        <dbReference type="ChEBI" id="CHEBI:30616"/>
        <dbReference type="ChEBI" id="CHEBI:33019"/>
        <dbReference type="ChEBI" id="CHEBI:57926"/>
        <dbReference type="ChEBI" id="CHEBI:73682"/>
        <dbReference type="EC" id="2.7.7.87"/>
    </reaction>
</comment>
<dbReference type="InterPro" id="IPR017945">
    <property type="entry name" value="DHBP_synth_RibB-like_a/b_dom"/>
</dbReference>
<evidence type="ECO:0000256" key="10">
    <source>
        <dbReference type="ARBA" id="ARBA00022840"/>
    </source>
</evidence>
<evidence type="ECO:0000256" key="8">
    <source>
        <dbReference type="ARBA" id="ARBA00022695"/>
    </source>
</evidence>
<dbReference type="Gene3D" id="3.40.50.11030">
    <property type="entry name" value="Threonylcarbamoyl-AMP synthase, C-terminal domain"/>
    <property type="match status" value="1"/>
</dbReference>
<evidence type="ECO:0000256" key="9">
    <source>
        <dbReference type="ARBA" id="ARBA00022741"/>
    </source>
</evidence>
<dbReference type="NCBIfam" id="TIGR00057">
    <property type="entry name" value="L-threonylcarbamoyladenylate synthase"/>
    <property type="match status" value="1"/>
</dbReference>
<evidence type="ECO:0000259" key="15">
    <source>
        <dbReference type="PROSITE" id="PS51163"/>
    </source>
</evidence>
<dbReference type="InterPro" id="IPR038385">
    <property type="entry name" value="Sua5/YwlC_C"/>
</dbReference>
<dbReference type="GO" id="GO:0061710">
    <property type="term" value="F:L-threonylcarbamoyladenylate synthase"/>
    <property type="evidence" value="ECO:0007669"/>
    <property type="project" value="UniProtKB-EC"/>
</dbReference>
<dbReference type="EC" id="2.7.7.87" evidence="3 13"/>
<dbReference type="PANTHER" id="PTHR17490:SF16">
    <property type="entry name" value="THREONYLCARBAMOYL-AMP SYNTHASE"/>
    <property type="match status" value="1"/>
</dbReference>
<dbReference type="Pfam" id="PF01300">
    <property type="entry name" value="Sua5_yciO_yrdC"/>
    <property type="match status" value="1"/>
</dbReference>
<keyword evidence="6 13" id="KW-0808">Transferase</keyword>
<keyword evidence="7 13" id="KW-0819">tRNA processing</keyword>
<dbReference type="GO" id="GO:0005737">
    <property type="term" value="C:cytoplasm"/>
    <property type="evidence" value="ECO:0007669"/>
    <property type="project" value="UniProtKB-SubCell"/>
</dbReference>
<dbReference type="GO" id="GO:0003725">
    <property type="term" value="F:double-stranded RNA binding"/>
    <property type="evidence" value="ECO:0007669"/>
    <property type="project" value="UniProtKB-UniRule"/>
</dbReference>
<dbReference type="SUPFAM" id="SSF55821">
    <property type="entry name" value="YrdC/RibB"/>
    <property type="match status" value="1"/>
</dbReference>
<evidence type="ECO:0000256" key="1">
    <source>
        <dbReference type="ARBA" id="ARBA00004496"/>
    </source>
</evidence>
<evidence type="ECO:0000256" key="2">
    <source>
        <dbReference type="ARBA" id="ARBA00007663"/>
    </source>
</evidence>
<organism evidence="16 17">
    <name type="scientific">Rhodopila globiformis</name>
    <name type="common">Rhodopseudomonas globiformis</name>
    <dbReference type="NCBI Taxonomy" id="1071"/>
    <lineage>
        <taxon>Bacteria</taxon>
        <taxon>Pseudomonadati</taxon>
        <taxon>Pseudomonadota</taxon>
        <taxon>Alphaproteobacteria</taxon>
        <taxon>Acetobacterales</taxon>
        <taxon>Acetobacteraceae</taxon>
        <taxon>Rhodopila</taxon>
    </lineage>
</organism>
<reference evidence="16 17" key="1">
    <citation type="journal article" date="2018" name="Arch. Microbiol.">
        <title>New insights into the metabolic potential of the phototrophic purple bacterium Rhodopila globiformis DSM 161(T) from its draft genome sequence and evidence for a vanadium-dependent nitrogenase.</title>
        <authorList>
            <person name="Imhoff J.F."/>
            <person name="Rahn T."/>
            <person name="Kunzel S."/>
            <person name="Neulinger S.C."/>
        </authorList>
    </citation>
    <scope>NUCLEOTIDE SEQUENCE [LARGE SCALE GENOMIC DNA]</scope>
    <source>
        <strain evidence="16 17">DSM 161</strain>
    </source>
</reference>
<dbReference type="AlphaFoldDB" id="A0A2S6MXI0"/>
<protein>
    <recommendedName>
        <fullName evidence="4 13">Threonylcarbamoyl-AMP synthase</fullName>
        <shortName evidence="13">TC-AMP synthase</shortName>
        <ecNumber evidence="3 13">2.7.7.87</ecNumber>
    </recommendedName>
    <alternativeName>
        <fullName evidence="11 13">L-threonylcarbamoyladenylate synthase</fullName>
    </alternativeName>
</protein>
<evidence type="ECO:0000256" key="13">
    <source>
        <dbReference type="PIRNR" id="PIRNR004930"/>
    </source>
</evidence>
<dbReference type="InterPro" id="IPR010923">
    <property type="entry name" value="T(6)A37_SUA5"/>
</dbReference>
<comment type="function">
    <text evidence="13">Required for the formation of a threonylcarbamoyl group on adenosine at position 37 (t(6)A37) in tRNAs that read codons beginning with adenine.</text>
</comment>
<keyword evidence="17" id="KW-1185">Reference proteome</keyword>
<feature type="binding site" evidence="14">
    <location>
        <position position="31"/>
    </location>
    <ligand>
        <name>L-threonine</name>
        <dbReference type="ChEBI" id="CHEBI:57926"/>
    </ligand>
</feature>
<dbReference type="GO" id="GO:0006450">
    <property type="term" value="P:regulation of translational fidelity"/>
    <property type="evidence" value="ECO:0007669"/>
    <property type="project" value="TreeGrafter"/>
</dbReference>
<keyword evidence="8 13" id="KW-0548">Nucleotidyltransferase</keyword>
<dbReference type="InterPro" id="IPR005145">
    <property type="entry name" value="Sua5_C"/>
</dbReference>
<dbReference type="OrthoDB" id="9814580at2"/>
<evidence type="ECO:0000256" key="12">
    <source>
        <dbReference type="ARBA" id="ARBA00048366"/>
    </source>
</evidence>
<comment type="similarity">
    <text evidence="2 13">Belongs to the SUA5 family.</text>
</comment>
<dbReference type="EMBL" id="NHRY01000263">
    <property type="protein sequence ID" value="PPQ27049.1"/>
    <property type="molecule type" value="Genomic_DNA"/>
</dbReference>
<feature type="binding site" evidence="14">
    <location>
        <position position="178"/>
    </location>
    <ligand>
        <name>L-threonine</name>
        <dbReference type="ChEBI" id="CHEBI:57926"/>
    </ligand>
</feature>
<evidence type="ECO:0000256" key="5">
    <source>
        <dbReference type="ARBA" id="ARBA00022490"/>
    </source>
</evidence>
<evidence type="ECO:0000256" key="3">
    <source>
        <dbReference type="ARBA" id="ARBA00012584"/>
    </source>
</evidence>
<feature type="binding site" evidence="14">
    <location>
        <position position="140"/>
    </location>
    <ligand>
        <name>ATP</name>
        <dbReference type="ChEBI" id="CHEBI:30616"/>
    </ligand>
</feature>
<feature type="binding site" evidence="14">
    <location>
        <position position="114"/>
    </location>
    <ligand>
        <name>ATP</name>
        <dbReference type="ChEBI" id="CHEBI:30616"/>
    </ligand>
</feature>
<dbReference type="PROSITE" id="PS51163">
    <property type="entry name" value="YRDC"/>
    <property type="match status" value="1"/>
</dbReference>
<evidence type="ECO:0000256" key="11">
    <source>
        <dbReference type="ARBA" id="ARBA00029774"/>
    </source>
</evidence>
<dbReference type="InterPro" id="IPR050156">
    <property type="entry name" value="TC-AMP_synthase_SUA5"/>
</dbReference>
<name>A0A2S6MXI0_RHOGL</name>
<evidence type="ECO:0000256" key="14">
    <source>
        <dbReference type="PIRSR" id="PIRSR004930-1"/>
    </source>
</evidence>
<gene>
    <name evidence="16" type="ORF">CCS01_28335</name>
</gene>
<feature type="binding site" evidence="14">
    <location>
        <position position="233"/>
    </location>
    <ligand>
        <name>ATP</name>
        <dbReference type="ChEBI" id="CHEBI:30616"/>
    </ligand>
</feature>
<feature type="binding site" evidence="14">
    <location>
        <position position="63"/>
    </location>
    <ligand>
        <name>ATP</name>
        <dbReference type="ChEBI" id="CHEBI:30616"/>
    </ligand>
</feature>
<proteinExistence type="inferred from homology"/>
<evidence type="ECO:0000256" key="7">
    <source>
        <dbReference type="ARBA" id="ARBA00022694"/>
    </source>
</evidence>
<dbReference type="Pfam" id="PF03481">
    <property type="entry name" value="Sua5_C"/>
    <property type="match status" value="1"/>
</dbReference>
<evidence type="ECO:0000313" key="17">
    <source>
        <dbReference type="Proteomes" id="UP000239724"/>
    </source>
</evidence>
<keyword evidence="5 13" id="KW-0963">Cytoplasm</keyword>
<dbReference type="Gene3D" id="3.90.870.10">
    <property type="entry name" value="DHBP synthase"/>
    <property type="match status" value="1"/>
</dbReference>
<feature type="binding site" evidence="14">
    <location>
        <position position="192"/>
    </location>
    <ligand>
        <name>ATP</name>
        <dbReference type="ChEBI" id="CHEBI:30616"/>
    </ligand>
</feature>
<feature type="binding site" evidence="14">
    <location>
        <position position="54"/>
    </location>
    <ligand>
        <name>ATP</name>
        <dbReference type="ChEBI" id="CHEBI:30616"/>
    </ligand>
</feature>
<evidence type="ECO:0000313" key="16">
    <source>
        <dbReference type="EMBL" id="PPQ27049.1"/>
    </source>
</evidence>
<feature type="binding site" evidence="14">
    <location>
        <position position="138"/>
    </location>
    <ligand>
        <name>L-threonine</name>
        <dbReference type="ChEBI" id="CHEBI:57926"/>
    </ligand>
</feature>
<evidence type="ECO:0000256" key="6">
    <source>
        <dbReference type="ARBA" id="ARBA00022679"/>
    </source>
</evidence>
<accession>A0A2S6MXI0</accession>
<keyword evidence="9 13" id="KW-0547">Nucleotide-binding</keyword>
<dbReference type="GO" id="GO:0000049">
    <property type="term" value="F:tRNA binding"/>
    <property type="evidence" value="ECO:0007669"/>
    <property type="project" value="TreeGrafter"/>
</dbReference>
<evidence type="ECO:0000256" key="4">
    <source>
        <dbReference type="ARBA" id="ARBA00015492"/>
    </source>
</evidence>
<feature type="binding site" evidence="14">
    <location>
        <position position="118"/>
    </location>
    <ligand>
        <name>ATP</name>
        <dbReference type="ChEBI" id="CHEBI:30616"/>
    </ligand>
</feature>
<dbReference type="GO" id="GO:0005524">
    <property type="term" value="F:ATP binding"/>
    <property type="evidence" value="ECO:0007669"/>
    <property type="project" value="UniProtKB-UniRule"/>
</dbReference>
<sequence length="327" mass="33347">MTEMLTADAPGIARAAGLLREGSLVAFGTETVYGLGGDATNARAVAAIFEAKGRPRFNPLICHYGAVEAALAHVVADARTRQVAQQFWPGPLTLVLPRRADCPVALLTSAGLDTLAVRVPDHPVAQSLLRQADRPVAAPSANRSGAVSPTTARHVLEGLSGRIAAVLDSGPCRVGVESTVLDLTGPGPVLLRPGGVPVEALEAAIGPIQRGVPHAVAHAASGLRSPGLMVSHYAPSLPVRLDAVAVAADEALLAFGPPLPGAACQFQLSLATDATEAASRLFEGLRRLDAEGARLGARGIAVMPIPTTGLGLAIADRLQRAAAPRGG</sequence>
<comment type="subcellular location">
    <subcellularLocation>
        <location evidence="1 13">Cytoplasm</location>
    </subcellularLocation>
</comment>
<dbReference type="InterPro" id="IPR006070">
    <property type="entry name" value="Sua5-like_dom"/>
</dbReference>
<dbReference type="Proteomes" id="UP000239724">
    <property type="component" value="Unassembled WGS sequence"/>
</dbReference>